<sequence length="172" mass="20621">MIGYCSGGYKICDEDKNRIVAARNIIFDERLNKQEEEVSISSKPIEESDNDMDESRDQENDEGKENIEEEIISRNKLEIEDIEKREQRVKQKPKWQQDYVMDFNQEDSEVLFALQVSQLDDVPLNYEDIESRKDKQLWRKAVEEEMKVLKESDTWEIEIKRIMKEKKILKKK</sequence>
<keyword evidence="3" id="KW-1185">Reference proteome</keyword>
<comment type="caution">
    <text evidence="2">The sequence shown here is derived from an EMBL/GenBank/DDBJ whole genome shotgun (WGS) entry which is preliminary data.</text>
</comment>
<evidence type="ECO:0000256" key="1">
    <source>
        <dbReference type="SAM" id="MobiDB-lite"/>
    </source>
</evidence>
<dbReference type="EMBL" id="JASPKY010000504">
    <property type="protein sequence ID" value="KAK9694706.1"/>
    <property type="molecule type" value="Genomic_DNA"/>
</dbReference>
<dbReference type="Proteomes" id="UP001458880">
    <property type="component" value="Unassembled WGS sequence"/>
</dbReference>
<name>A0AAW1IX03_POPJA</name>
<proteinExistence type="predicted"/>
<reference evidence="2 3" key="1">
    <citation type="journal article" date="2024" name="BMC Genomics">
        <title>De novo assembly and annotation of Popillia japonica's genome with initial clues to its potential as an invasive pest.</title>
        <authorList>
            <person name="Cucini C."/>
            <person name="Boschi S."/>
            <person name="Funari R."/>
            <person name="Cardaioli E."/>
            <person name="Iannotti N."/>
            <person name="Marturano G."/>
            <person name="Paoli F."/>
            <person name="Bruttini M."/>
            <person name="Carapelli A."/>
            <person name="Frati F."/>
            <person name="Nardi F."/>
        </authorList>
    </citation>
    <scope>NUCLEOTIDE SEQUENCE [LARGE SCALE GENOMIC DNA]</scope>
    <source>
        <strain evidence="2">DMR45628</strain>
    </source>
</reference>
<protein>
    <submittedName>
        <fullName evidence="2">Uncharacterized protein</fullName>
    </submittedName>
</protein>
<accession>A0AAW1IX03</accession>
<evidence type="ECO:0000313" key="3">
    <source>
        <dbReference type="Proteomes" id="UP001458880"/>
    </source>
</evidence>
<evidence type="ECO:0000313" key="2">
    <source>
        <dbReference type="EMBL" id="KAK9694706.1"/>
    </source>
</evidence>
<dbReference type="AlphaFoldDB" id="A0AAW1IX03"/>
<feature type="region of interest" description="Disordered" evidence="1">
    <location>
        <begin position="34"/>
        <end position="70"/>
    </location>
</feature>
<feature type="compositionally biased region" description="Basic and acidic residues" evidence="1">
    <location>
        <begin position="53"/>
        <end position="70"/>
    </location>
</feature>
<gene>
    <name evidence="2" type="ORF">QE152_g33343</name>
</gene>
<organism evidence="2 3">
    <name type="scientific">Popillia japonica</name>
    <name type="common">Japanese beetle</name>
    <dbReference type="NCBI Taxonomy" id="7064"/>
    <lineage>
        <taxon>Eukaryota</taxon>
        <taxon>Metazoa</taxon>
        <taxon>Ecdysozoa</taxon>
        <taxon>Arthropoda</taxon>
        <taxon>Hexapoda</taxon>
        <taxon>Insecta</taxon>
        <taxon>Pterygota</taxon>
        <taxon>Neoptera</taxon>
        <taxon>Endopterygota</taxon>
        <taxon>Coleoptera</taxon>
        <taxon>Polyphaga</taxon>
        <taxon>Scarabaeiformia</taxon>
        <taxon>Scarabaeidae</taxon>
        <taxon>Rutelinae</taxon>
        <taxon>Popillia</taxon>
    </lineage>
</organism>